<dbReference type="InterPro" id="IPR027417">
    <property type="entry name" value="P-loop_NTPase"/>
</dbReference>
<reference evidence="3" key="2">
    <citation type="submission" date="2020-09" db="EMBL/GenBank/DDBJ databases">
        <authorList>
            <person name="Sun Q."/>
            <person name="Zhou Y."/>
        </authorList>
    </citation>
    <scope>NUCLEOTIDE SEQUENCE</scope>
    <source>
        <strain evidence="3">CGMCC 1.15763</strain>
    </source>
</reference>
<evidence type="ECO:0000259" key="2">
    <source>
        <dbReference type="Pfam" id="PF10088"/>
    </source>
</evidence>
<organism evidence="3 4">
    <name type="scientific">Polaribacter pacificus</name>
    <dbReference type="NCBI Taxonomy" id="1775173"/>
    <lineage>
        <taxon>Bacteria</taxon>
        <taxon>Pseudomonadati</taxon>
        <taxon>Bacteroidota</taxon>
        <taxon>Flavobacteriia</taxon>
        <taxon>Flavobacteriales</taxon>
        <taxon>Flavobacteriaceae</taxon>
    </lineage>
</organism>
<reference evidence="3" key="1">
    <citation type="journal article" date="2014" name="Int. J. Syst. Evol. Microbiol.">
        <title>Complete genome sequence of Corynebacterium casei LMG S-19264T (=DSM 44701T), isolated from a smear-ripened cheese.</title>
        <authorList>
            <consortium name="US DOE Joint Genome Institute (JGI-PGF)"/>
            <person name="Walter F."/>
            <person name="Albersmeier A."/>
            <person name="Kalinowski J."/>
            <person name="Ruckert C."/>
        </authorList>
    </citation>
    <scope>NUCLEOTIDE SEQUENCE</scope>
    <source>
        <strain evidence="3">CGMCC 1.15763</strain>
    </source>
</reference>
<keyword evidence="4" id="KW-1185">Reference proteome</keyword>
<gene>
    <name evidence="3" type="primary">yydD</name>
    <name evidence="3" type="ORF">GCM10011416_14150</name>
</gene>
<evidence type="ECO:0000256" key="1">
    <source>
        <dbReference type="SAM" id="Coils"/>
    </source>
</evidence>
<comment type="caution">
    <text evidence="3">The sequence shown here is derived from an EMBL/GenBank/DDBJ whole genome shotgun (WGS) entry which is preliminary data.</text>
</comment>
<accession>A0A917HY08</accession>
<evidence type="ECO:0000313" key="4">
    <source>
        <dbReference type="Proteomes" id="UP000633278"/>
    </source>
</evidence>
<dbReference type="SUPFAM" id="SSF52540">
    <property type="entry name" value="P-loop containing nucleoside triphosphate hydrolases"/>
    <property type="match status" value="1"/>
</dbReference>
<dbReference type="InterPro" id="IPR018760">
    <property type="entry name" value="DUF2326"/>
</dbReference>
<dbReference type="RefSeq" id="WP_188598624.1">
    <property type="nucleotide sequence ID" value="NZ_BMJW01000002.1"/>
</dbReference>
<dbReference type="EMBL" id="BMJW01000002">
    <property type="protein sequence ID" value="GGG97352.1"/>
    <property type="molecule type" value="Genomic_DNA"/>
</dbReference>
<name>A0A917HY08_9FLAO</name>
<feature type="coiled-coil region" evidence="1">
    <location>
        <begin position="191"/>
        <end position="270"/>
    </location>
</feature>
<feature type="coiled-coil region" evidence="1">
    <location>
        <begin position="371"/>
        <end position="418"/>
    </location>
</feature>
<dbReference type="Gene3D" id="3.40.50.300">
    <property type="entry name" value="P-loop containing nucleotide triphosphate hydrolases"/>
    <property type="match status" value="1"/>
</dbReference>
<dbReference type="Pfam" id="PF10088">
    <property type="entry name" value="DUF2326"/>
    <property type="match status" value="1"/>
</dbReference>
<protein>
    <recommendedName>
        <fullName evidence="2">DUF2326 domain-containing protein</fullName>
    </recommendedName>
</protein>
<keyword evidence="1" id="KW-0175">Coiled coil</keyword>
<dbReference type="Proteomes" id="UP000633278">
    <property type="component" value="Unassembled WGS sequence"/>
</dbReference>
<dbReference type="AlphaFoldDB" id="A0A917HY08"/>
<feature type="domain" description="DUF2326" evidence="2">
    <location>
        <begin position="451"/>
        <end position="591"/>
    </location>
</feature>
<sequence length="595" mass="70397">MLKKLFSNTGLIDEVVFHAGINIILGKYSKDKEAQGINGIGKSTLIRLIDYTFLSDSAQKIFLNKKYDFLRKSEHEITLEFEINNKPYFIQRDFSTKMKIQFGSSLHKLDNFEKSELKSILTNLYLPVEKNDVFFTGNKFRTLFDFFIKDDLDNQKRFEPLNFLKYNANLKEKAIFNFFLLDLPTSHLIDYNEQSKEYDKFKSAIDTSEQKIKIDTGKSIQEYRSERFNIEQRISLLEESLDSYQFIEKYKDIEKQLAKVTKQINDKLKEYNSLDIKVSKIKESYDLDQNVETQEIRKIYNEVLENFGNQVAKTLEEVIDFKNNILNNRKKYLLQKEQKLQLVIDSVLQDISILENKRSQLYKALDEKGALDSIKNTYEELVIEKTDLEKNLQLIKQIDEYQEMLTNLNVSISEVRRLISVEIKEFQRHIDDLRKLFIDILKNAIFVDESYENAYFDITPNPSSNRKKLPFNIEIEIPKADALGQSRLKIVAYDLMVFLYNIEINRKVPDFLIHDGVFHGISMKTKINTINYVYHKYLEHIDKKQFQYILTFNEDEIITNDDDSEYGIFDFDFHKSVIAEFQDVQDKTIFKRIFG</sequence>
<evidence type="ECO:0000313" key="3">
    <source>
        <dbReference type="EMBL" id="GGG97352.1"/>
    </source>
</evidence>
<proteinExistence type="predicted"/>